<name>A0A495Y0W8_9MICO</name>
<evidence type="ECO:0008006" key="3">
    <source>
        <dbReference type="Google" id="ProtNLM"/>
    </source>
</evidence>
<dbReference type="OrthoDB" id="2442707at2"/>
<comment type="caution">
    <text evidence="1">The sequence shown here is derived from an EMBL/GenBank/DDBJ whole genome shotgun (WGS) entry which is preliminary data.</text>
</comment>
<proteinExistence type="predicted"/>
<sequence length="776" mass="82360">MTATVPVTTGSAVAGVAAVVDGATARTILARQCRLPAATLDALRDDATAAAARELLGSRRTMQALRDRVEDVLHGLVGGCDDTGRRRELLGARRNVHKDVVAARHEALLDEVATENPDVATWLAAARASRELSGPDDAARARLASAAGRVVRLLDDPGLRRGIAFASTAFARELDQRPSGPVDPDGRLARTAVSYAVRAALKPSPFSSLATLHAVRSSDVGVRADDGEGWSRDHTTFRPLAVELHGRCVQRPFAWAGPKPVRAQRIPSMQMRSGTYAFLPHYAHQGSLYYRTDELTELTSEAPPLNAADGVATGRLHARRPWALTDGHELGLLAGDGRDRGWPAEVVDALGGAAEAEGRVHRAQRPDEVVDAIEALHDGARDALTAVGSRAGSWLLREPLVHESVSGPALAAPAALPSELARVLSRRVVPLAFYDTLRRLFSALHGSGSAPLVAFCAEATLALERALVGTPDRHELDDLPRGHLSLARPASVVYHQHSGGRVVVNTVMADYLGSRSRWGRLATLTGDLVADAVTTATTRHPGTVAYQFSASTDWTTTQRPGPGLPLAEWGPALLDHPGAHDLAAFRIHLDPDTRTLQLTDPDGAPAALLYGGAIPPHLLKGVEGVLAVIASPWAVLPPTARAVEVDGGLVTPRLEGPDVVWGRRTWSLSPEVVPTWARGGHVTDVLARVEAMRERFAMPGELFVATVEAGSARPVGKPTWLSVGHPLTVLTALRDPGPRVRRWVFTEALPALAEAGSSVHGEGGCVTEFVAVVDHG</sequence>
<dbReference type="AlphaFoldDB" id="A0A495Y0W8"/>
<dbReference type="EMBL" id="RBXT01000001">
    <property type="protein sequence ID" value="RKT79852.1"/>
    <property type="molecule type" value="Genomic_DNA"/>
</dbReference>
<dbReference type="RefSeq" id="WP_121034672.1">
    <property type="nucleotide sequence ID" value="NZ_RBXT01000001.1"/>
</dbReference>
<organism evidence="1 2">
    <name type="scientific">Terracoccus luteus</name>
    <dbReference type="NCBI Taxonomy" id="53356"/>
    <lineage>
        <taxon>Bacteria</taxon>
        <taxon>Bacillati</taxon>
        <taxon>Actinomycetota</taxon>
        <taxon>Actinomycetes</taxon>
        <taxon>Micrococcales</taxon>
        <taxon>Intrasporangiaceae</taxon>
        <taxon>Terracoccus</taxon>
    </lineage>
</organism>
<gene>
    <name evidence="1" type="ORF">DFJ68_3330</name>
</gene>
<protein>
    <recommendedName>
        <fullName evidence="3">Lantibiotic biosynthesis dehydratase-like protein</fullName>
    </recommendedName>
</protein>
<evidence type="ECO:0000313" key="1">
    <source>
        <dbReference type="EMBL" id="RKT79852.1"/>
    </source>
</evidence>
<keyword evidence="2" id="KW-1185">Reference proteome</keyword>
<dbReference type="Proteomes" id="UP000278440">
    <property type="component" value="Unassembled WGS sequence"/>
</dbReference>
<evidence type="ECO:0000313" key="2">
    <source>
        <dbReference type="Proteomes" id="UP000278440"/>
    </source>
</evidence>
<accession>A0A495Y0W8</accession>
<reference evidence="1 2" key="1">
    <citation type="submission" date="2018-10" db="EMBL/GenBank/DDBJ databases">
        <title>Sequencing the genomes of 1000 actinobacteria strains.</title>
        <authorList>
            <person name="Klenk H.-P."/>
        </authorList>
    </citation>
    <scope>NUCLEOTIDE SEQUENCE [LARGE SCALE GENOMIC DNA]</scope>
    <source>
        <strain evidence="1 2">DSM 44267</strain>
    </source>
</reference>